<gene>
    <name evidence="10" type="ORF">MJAP1_003619</name>
</gene>
<dbReference type="Pfam" id="PF00474">
    <property type="entry name" value="SSF"/>
    <property type="match status" value="1"/>
</dbReference>
<evidence type="ECO:0000256" key="6">
    <source>
        <dbReference type="ARBA" id="ARBA00023136"/>
    </source>
</evidence>
<keyword evidence="11" id="KW-1185">Reference proteome</keyword>
<feature type="transmembrane region" description="Helical" evidence="9">
    <location>
        <begin position="7"/>
        <end position="27"/>
    </location>
</feature>
<dbReference type="EMBL" id="CP119964">
    <property type="protein sequence ID" value="WFD40631.1"/>
    <property type="molecule type" value="Genomic_DNA"/>
</dbReference>
<feature type="transmembrane region" description="Helical" evidence="9">
    <location>
        <begin position="230"/>
        <end position="249"/>
    </location>
</feature>
<feature type="transmembrane region" description="Helical" evidence="9">
    <location>
        <begin position="73"/>
        <end position="96"/>
    </location>
</feature>
<evidence type="ECO:0000256" key="5">
    <source>
        <dbReference type="ARBA" id="ARBA00022989"/>
    </source>
</evidence>
<feature type="transmembrane region" description="Helical" evidence="9">
    <location>
        <begin position="360"/>
        <end position="381"/>
    </location>
</feature>
<feature type="transmembrane region" description="Helical" evidence="9">
    <location>
        <begin position="457"/>
        <end position="488"/>
    </location>
</feature>
<accession>A0AAF0F6D9</accession>
<feature type="region of interest" description="Disordered" evidence="8">
    <location>
        <begin position="559"/>
        <end position="687"/>
    </location>
</feature>
<sequence>MLDPSQANALVYSTLCGFMLIGLWAGYNTKNKREFISGVRTQSAWVVTKSMLTADMSSSLLQSYPQLALIPDAGLLGLGAYAFATIAPVWAFGYFGPLIRRVCPDGFTLSEYIRRRYGWPIGVFSALVFIGFMFCFMIVELNTYGSILATLQPNIPHINIIGPLIIAITTTIYTAYGGFKASLWTDNFNAVCVIVLIIIAGVMFGTRLPIDHAKVEESGLLHAQKLGGELWYILPVSITFAQMFNQGFWQRAFASKNNKSLYLSVALASLPLFAICFLVGMAGPLAQWAGVQYAPYMNPDDDTDDGSNALFKALRVMPNWVNGIVLVLAGVLSSSAYDTFQSAQISVIESDFFLGRLNIWWCRLILICLNVPCVALASINIDILEVFIVADLAALAIVPVAFLGLIPALYFFHGFDVVVGGCGGFLTVFVFGTIFYRDAKQGGALIGMPDGLYVSDYSVLGAFFAAPLGGLGFGLASCALRLGALYLFSKMTGRPFTALDRKHIDANDCVLPEDRPAAFFGLHGTGNPEDGRRLDDRAPDLKANTAEFHTPLHASGRRNWLGFRRGSSDTHVEADTKSLEAREDERGFEHEHERGFEHEHERGFEHEHEHGFENEHDLEQPQEHAWASQDAHAWPSQEHAWPSHDANTDVQPWADSHLETPNTHASHLRAAPPLSAAQAPGTGTQIL</sequence>
<comment type="similarity">
    <text evidence="2 7">Belongs to the sodium:solute symporter (SSF) (TC 2.A.21) family.</text>
</comment>
<feature type="transmembrane region" description="Helical" evidence="9">
    <location>
        <begin position="417"/>
        <end position="437"/>
    </location>
</feature>
<feature type="transmembrane region" description="Helical" evidence="9">
    <location>
        <begin position="261"/>
        <end position="283"/>
    </location>
</feature>
<evidence type="ECO:0000256" key="8">
    <source>
        <dbReference type="SAM" id="MobiDB-lite"/>
    </source>
</evidence>
<dbReference type="GO" id="GO:0005886">
    <property type="term" value="C:plasma membrane"/>
    <property type="evidence" value="ECO:0007669"/>
    <property type="project" value="TreeGrafter"/>
</dbReference>
<feature type="transmembrane region" description="Helical" evidence="9">
    <location>
        <begin position="188"/>
        <end position="210"/>
    </location>
</feature>
<evidence type="ECO:0000256" key="3">
    <source>
        <dbReference type="ARBA" id="ARBA00022448"/>
    </source>
</evidence>
<dbReference type="InterPro" id="IPR050277">
    <property type="entry name" value="Sodium:Solute_Symporter"/>
</dbReference>
<evidence type="ECO:0000256" key="7">
    <source>
        <dbReference type="RuleBase" id="RU362091"/>
    </source>
</evidence>
<feature type="compositionally biased region" description="Basic and acidic residues" evidence="8">
    <location>
        <begin position="566"/>
        <end position="622"/>
    </location>
</feature>
<dbReference type="Gene3D" id="1.20.1730.10">
    <property type="entry name" value="Sodium/glucose cotransporter"/>
    <property type="match status" value="1"/>
</dbReference>
<proteinExistence type="inferred from homology"/>
<feature type="transmembrane region" description="Helical" evidence="9">
    <location>
        <begin position="117"/>
        <end position="139"/>
    </location>
</feature>
<dbReference type="PROSITE" id="PS50283">
    <property type="entry name" value="NA_SOLUT_SYMP_3"/>
    <property type="match status" value="1"/>
</dbReference>
<dbReference type="Proteomes" id="UP001217754">
    <property type="component" value="Chromosome 7"/>
</dbReference>
<feature type="transmembrane region" description="Helical" evidence="9">
    <location>
        <begin position="387"/>
        <end position="410"/>
    </location>
</feature>
<keyword evidence="5 9" id="KW-1133">Transmembrane helix</keyword>
<dbReference type="InterPro" id="IPR038377">
    <property type="entry name" value="Na/Glc_symporter_sf"/>
</dbReference>
<evidence type="ECO:0008006" key="12">
    <source>
        <dbReference type="Google" id="ProtNLM"/>
    </source>
</evidence>
<keyword evidence="4 9" id="KW-0812">Transmembrane</keyword>
<name>A0AAF0F6D9_9BASI</name>
<dbReference type="PANTHER" id="PTHR48086">
    <property type="entry name" value="SODIUM/PROLINE SYMPORTER-RELATED"/>
    <property type="match status" value="1"/>
</dbReference>
<dbReference type="GO" id="GO:0015606">
    <property type="term" value="F:spermidine transmembrane transporter activity"/>
    <property type="evidence" value="ECO:0007669"/>
    <property type="project" value="TreeGrafter"/>
</dbReference>
<dbReference type="AlphaFoldDB" id="A0AAF0F6D9"/>
<evidence type="ECO:0000256" key="4">
    <source>
        <dbReference type="ARBA" id="ARBA00022692"/>
    </source>
</evidence>
<evidence type="ECO:0000256" key="1">
    <source>
        <dbReference type="ARBA" id="ARBA00004141"/>
    </source>
</evidence>
<reference evidence="10" key="1">
    <citation type="submission" date="2023-03" db="EMBL/GenBank/DDBJ databases">
        <title>Mating type loci evolution in Malassezia.</title>
        <authorList>
            <person name="Coelho M.A."/>
        </authorList>
    </citation>
    <scope>NUCLEOTIDE SEQUENCE</scope>
    <source>
        <strain evidence="10">CBS 9431</strain>
    </source>
</reference>
<dbReference type="InterPro" id="IPR001734">
    <property type="entry name" value="Na/solute_symporter"/>
</dbReference>
<feature type="transmembrane region" description="Helical" evidence="9">
    <location>
        <begin position="159"/>
        <end position="176"/>
    </location>
</feature>
<evidence type="ECO:0000313" key="11">
    <source>
        <dbReference type="Proteomes" id="UP001217754"/>
    </source>
</evidence>
<dbReference type="GeneID" id="85227270"/>
<comment type="subcellular location">
    <subcellularLocation>
        <location evidence="1">Membrane</location>
        <topology evidence="1">Multi-pass membrane protein</topology>
    </subcellularLocation>
</comment>
<organism evidence="10 11">
    <name type="scientific">Malassezia japonica</name>
    <dbReference type="NCBI Taxonomy" id="223818"/>
    <lineage>
        <taxon>Eukaryota</taxon>
        <taxon>Fungi</taxon>
        <taxon>Dikarya</taxon>
        <taxon>Basidiomycota</taxon>
        <taxon>Ustilaginomycotina</taxon>
        <taxon>Malasseziomycetes</taxon>
        <taxon>Malasseziales</taxon>
        <taxon>Malasseziaceae</taxon>
        <taxon>Malassezia</taxon>
    </lineage>
</organism>
<evidence type="ECO:0000256" key="2">
    <source>
        <dbReference type="ARBA" id="ARBA00006434"/>
    </source>
</evidence>
<keyword evidence="3" id="KW-0813">Transport</keyword>
<keyword evidence="6 9" id="KW-0472">Membrane</keyword>
<dbReference type="PANTHER" id="PTHR48086:SF10">
    <property type="entry name" value="AGR155CP"/>
    <property type="match status" value="1"/>
</dbReference>
<evidence type="ECO:0000256" key="9">
    <source>
        <dbReference type="SAM" id="Phobius"/>
    </source>
</evidence>
<protein>
    <recommendedName>
        <fullName evidence="12">Urea transporter</fullName>
    </recommendedName>
</protein>
<dbReference type="RefSeq" id="XP_060123528.1">
    <property type="nucleotide sequence ID" value="XM_060267545.1"/>
</dbReference>
<evidence type="ECO:0000313" key="10">
    <source>
        <dbReference type="EMBL" id="WFD40631.1"/>
    </source>
</evidence>